<comment type="caution">
    <text evidence="29">The sequence shown here is derived from an EMBL/GenBank/DDBJ whole genome shotgun (WGS) entry which is preliminary data.</text>
</comment>
<evidence type="ECO:0000256" key="16">
    <source>
        <dbReference type="ARBA" id="ARBA00032005"/>
    </source>
</evidence>
<evidence type="ECO:0000256" key="10">
    <source>
        <dbReference type="ARBA" id="ARBA00022833"/>
    </source>
</evidence>
<comment type="catalytic activity">
    <reaction evidence="23">
        <text>(2E)-hexenoyl-CoA + NADPH + H(+) = hexanoyl-CoA + NADP(+)</text>
        <dbReference type="Rhea" id="RHEA:44956"/>
        <dbReference type="ChEBI" id="CHEBI:15378"/>
        <dbReference type="ChEBI" id="CHEBI:57783"/>
        <dbReference type="ChEBI" id="CHEBI:58349"/>
        <dbReference type="ChEBI" id="CHEBI:62077"/>
        <dbReference type="ChEBI" id="CHEBI:62620"/>
    </reaction>
    <physiologicalReaction direction="left-to-right" evidence="23">
        <dbReference type="Rhea" id="RHEA:44957"/>
    </physiologicalReaction>
</comment>
<name>A0ABQ8NJM4_PYRGI</name>
<dbReference type="PANTHER" id="PTHR24317:SF7">
    <property type="entry name" value="PEROXISOMAL TRANS-2-ENOYL-COA REDUCTASE"/>
    <property type="match status" value="1"/>
</dbReference>
<evidence type="ECO:0000256" key="19">
    <source>
        <dbReference type="ARBA" id="ARBA00038849"/>
    </source>
</evidence>
<dbReference type="NCBIfam" id="NF004064">
    <property type="entry name" value="PRK05578.1"/>
    <property type="match status" value="1"/>
</dbReference>
<evidence type="ECO:0000256" key="15">
    <source>
        <dbReference type="ARBA" id="ARBA00023160"/>
    </source>
</evidence>
<dbReference type="InterPro" id="IPR052388">
    <property type="entry name" value="Peroxisomal_t2-enoyl-CoA_red"/>
</dbReference>
<evidence type="ECO:0000256" key="20">
    <source>
        <dbReference type="ARBA" id="ARBA00041063"/>
    </source>
</evidence>
<evidence type="ECO:0000256" key="1">
    <source>
        <dbReference type="ARBA" id="ARBA00003949"/>
    </source>
</evidence>
<dbReference type="EC" id="1.3.1.38" evidence="19"/>
<organism evidence="29 30">
    <name type="scientific">Pyricularia grisea</name>
    <name type="common">Crabgrass-specific blast fungus</name>
    <name type="synonym">Magnaporthe grisea</name>
    <dbReference type="NCBI Taxonomy" id="148305"/>
    <lineage>
        <taxon>Eukaryota</taxon>
        <taxon>Fungi</taxon>
        <taxon>Dikarya</taxon>
        <taxon>Ascomycota</taxon>
        <taxon>Pezizomycotina</taxon>
        <taxon>Sordariomycetes</taxon>
        <taxon>Sordariomycetidae</taxon>
        <taxon>Magnaporthales</taxon>
        <taxon>Pyriculariaceae</taxon>
        <taxon>Pyricularia</taxon>
    </lineage>
</organism>
<keyword evidence="9" id="KW-0276">Fatty acid metabolism</keyword>
<gene>
    <name evidence="29" type="ORF">MCOR33_005673</name>
</gene>
<dbReference type="InterPro" id="IPR016193">
    <property type="entry name" value="Cytidine_deaminase-like"/>
</dbReference>
<evidence type="ECO:0000256" key="24">
    <source>
        <dbReference type="ARBA" id="ARBA00049251"/>
    </source>
</evidence>
<evidence type="ECO:0000256" key="18">
    <source>
        <dbReference type="ARBA" id="ARBA00038622"/>
    </source>
</evidence>
<dbReference type="PANTHER" id="PTHR24317">
    <property type="entry name" value="PEROXISOMAL TRANS-2-ENOYL-COA REDUCTASE"/>
    <property type="match status" value="1"/>
</dbReference>
<evidence type="ECO:0000256" key="26">
    <source>
        <dbReference type="ARBA" id="ARBA00049558"/>
    </source>
</evidence>
<protein>
    <recommendedName>
        <fullName evidence="20">Peroxisomal trans-2-enoyl-CoA reductase</fullName>
        <ecNumber evidence="19">1.3.1.38</ecNumber>
        <ecNumber evidence="4">3.5.4.5</ecNumber>
    </recommendedName>
    <alternativeName>
        <fullName evidence="16">Cytidine aminohydrolase</fullName>
    </alternativeName>
</protein>
<dbReference type="CDD" id="cd01283">
    <property type="entry name" value="cytidine_deaminase"/>
    <property type="match status" value="1"/>
</dbReference>
<comment type="function">
    <text evidence="17">Participates in chain elongation of fatty acids. Catalyzes the reduction of trans-2-enoyl-CoAs of varying chain lengths from 6:1 to 16:1, having maximum activity with 10:1 CoA. Has no 2,4-dienoyl-CoA reductase activity.</text>
</comment>
<comment type="catalytic activity">
    <reaction evidence="22">
        <text>(2E)-tetradecenoyl-CoA + NADPH + H(+) = tetradecanoyl-CoA + NADP(+)</text>
        <dbReference type="Rhea" id="RHEA:44968"/>
        <dbReference type="ChEBI" id="CHEBI:15378"/>
        <dbReference type="ChEBI" id="CHEBI:57385"/>
        <dbReference type="ChEBI" id="CHEBI:57783"/>
        <dbReference type="ChEBI" id="CHEBI:58349"/>
        <dbReference type="ChEBI" id="CHEBI:61405"/>
    </reaction>
    <physiologicalReaction direction="left-to-right" evidence="22">
        <dbReference type="Rhea" id="RHEA:44969"/>
    </physiologicalReaction>
</comment>
<keyword evidence="11" id="KW-0521">NADP</keyword>
<dbReference type="EMBL" id="JABSND010000097">
    <property type="protein sequence ID" value="KAI6298135.1"/>
    <property type="molecule type" value="Genomic_DNA"/>
</dbReference>
<evidence type="ECO:0000256" key="7">
    <source>
        <dbReference type="ARBA" id="ARBA00022723"/>
    </source>
</evidence>
<comment type="pathway">
    <text evidence="3">Lipid metabolism.</text>
</comment>
<keyword evidence="10" id="KW-0862">Zinc</keyword>
<accession>A0ABQ8NJM4</accession>
<evidence type="ECO:0000313" key="29">
    <source>
        <dbReference type="EMBL" id="KAI6298135.1"/>
    </source>
</evidence>
<proteinExistence type="predicted"/>
<evidence type="ECO:0000256" key="8">
    <source>
        <dbReference type="ARBA" id="ARBA00022801"/>
    </source>
</evidence>
<evidence type="ECO:0000256" key="27">
    <source>
        <dbReference type="ARBA" id="ARBA00049559"/>
    </source>
</evidence>
<evidence type="ECO:0000256" key="6">
    <source>
        <dbReference type="ARBA" id="ARBA00022553"/>
    </source>
</evidence>
<dbReference type="InterPro" id="IPR002125">
    <property type="entry name" value="CMP_dCMP_dom"/>
</dbReference>
<comment type="catalytic activity">
    <reaction evidence="26">
        <text>cytidine + H2O + H(+) = uridine + NH4(+)</text>
        <dbReference type="Rhea" id="RHEA:16069"/>
        <dbReference type="ChEBI" id="CHEBI:15377"/>
        <dbReference type="ChEBI" id="CHEBI:15378"/>
        <dbReference type="ChEBI" id="CHEBI:16704"/>
        <dbReference type="ChEBI" id="CHEBI:17562"/>
        <dbReference type="ChEBI" id="CHEBI:28938"/>
        <dbReference type="EC" id="3.5.4.5"/>
    </reaction>
</comment>
<dbReference type="SUPFAM" id="SSF53927">
    <property type="entry name" value="Cytidine deaminase-like"/>
    <property type="match status" value="1"/>
</dbReference>
<evidence type="ECO:0000256" key="14">
    <source>
        <dbReference type="ARBA" id="ARBA00023140"/>
    </source>
</evidence>
<dbReference type="InterPro" id="IPR002347">
    <property type="entry name" value="SDR_fam"/>
</dbReference>
<evidence type="ECO:0000256" key="3">
    <source>
        <dbReference type="ARBA" id="ARBA00005189"/>
    </source>
</evidence>
<comment type="subcellular location">
    <subcellularLocation>
        <location evidence="2">Peroxisome</location>
    </subcellularLocation>
</comment>
<dbReference type="InterPro" id="IPR006262">
    <property type="entry name" value="Cyt_deam_tetra"/>
</dbReference>
<dbReference type="Pfam" id="PF00383">
    <property type="entry name" value="dCMP_cyt_deam_1"/>
    <property type="match status" value="1"/>
</dbReference>
<dbReference type="PROSITE" id="PS51747">
    <property type="entry name" value="CYT_DCMP_DEAMINASES_2"/>
    <property type="match status" value="1"/>
</dbReference>
<keyword evidence="15" id="KW-0275">Fatty acid biosynthesis</keyword>
<dbReference type="PROSITE" id="PS00903">
    <property type="entry name" value="CYT_DCMP_DEAMINASES_1"/>
    <property type="match status" value="1"/>
</dbReference>
<evidence type="ECO:0000256" key="23">
    <source>
        <dbReference type="ARBA" id="ARBA00049108"/>
    </source>
</evidence>
<feature type="domain" description="CMP/dCMP-type deaminase" evidence="28">
    <location>
        <begin position="419"/>
        <end position="548"/>
    </location>
</feature>
<comment type="subunit">
    <text evidence="18">Interacts with PEX5, probably required to target it into peroxisomes.</text>
</comment>
<evidence type="ECO:0000256" key="2">
    <source>
        <dbReference type="ARBA" id="ARBA00004275"/>
    </source>
</evidence>
<dbReference type="EC" id="3.5.4.5" evidence="4"/>
<dbReference type="InterPro" id="IPR016192">
    <property type="entry name" value="APOBEC/CMP_deaminase_Zn-bd"/>
</dbReference>
<comment type="catalytic activity">
    <reaction evidence="27">
        <text>(2E)-octenoyl-CoA + NADPH + H(+) = octanoyl-CoA + NADP(+)</text>
        <dbReference type="Rhea" id="RHEA:44952"/>
        <dbReference type="ChEBI" id="CHEBI:15378"/>
        <dbReference type="ChEBI" id="CHEBI:57386"/>
        <dbReference type="ChEBI" id="CHEBI:57783"/>
        <dbReference type="ChEBI" id="CHEBI:58349"/>
        <dbReference type="ChEBI" id="CHEBI:62242"/>
    </reaction>
    <physiologicalReaction direction="left-to-right" evidence="27">
        <dbReference type="Rhea" id="RHEA:44953"/>
    </physiologicalReaction>
</comment>
<evidence type="ECO:0000256" key="17">
    <source>
        <dbReference type="ARBA" id="ARBA00037124"/>
    </source>
</evidence>
<comment type="catalytic activity">
    <reaction evidence="21">
        <text>(2E)-dodecenoyl-CoA + NADPH + H(+) = dodecanoyl-CoA + NADP(+)</text>
        <dbReference type="Rhea" id="RHEA:44964"/>
        <dbReference type="ChEBI" id="CHEBI:15378"/>
        <dbReference type="ChEBI" id="CHEBI:57330"/>
        <dbReference type="ChEBI" id="CHEBI:57375"/>
        <dbReference type="ChEBI" id="CHEBI:57783"/>
        <dbReference type="ChEBI" id="CHEBI:58349"/>
    </reaction>
    <physiologicalReaction direction="left-to-right" evidence="21">
        <dbReference type="Rhea" id="RHEA:44965"/>
    </physiologicalReaction>
</comment>
<evidence type="ECO:0000256" key="21">
    <source>
        <dbReference type="ARBA" id="ARBA00047570"/>
    </source>
</evidence>
<evidence type="ECO:0000256" key="5">
    <source>
        <dbReference type="ARBA" id="ARBA00022516"/>
    </source>
</evidence>
<dbReference type="NCBIfam" id="TIGR01354">
    <property type="entry name" value="cyt_deam_tetra"/>
    <property type="match status" value="1"/>
</dbReference>
<dbReference type="Pfam" id="PF13561">
    <property type="entry name" value="adh_short_C2"/>
    <property type="match status" value="1"/>
</dbReference>
<dbReference type="Gene3D" id="3.40.50.720">
    <property type="entry name" value="NAD(P)-binding Rossmann-like Domain"/>
    <property type="match status" value="1"/>
</dbReference>
<evidence type="ECO:0000259" key="28">
    <source>
        <dbReference type="PROSITE" id="PS51747"/>
    </source>
</evidence>
<dbReference type="SUPFAM" id="SSF51735">
    <property type="entry name" value="NAD(P)-binding Rossmann-fold domains"/>
    <property type="match status" value="1"/>
</dbReference>
<evidence type="ECO:0000313" key="30">
    <source>
        <dbReference type="Proteomes" id="UP001059893"/>
    </source>
</evidence>
<comment type="function">
    <text evidence="1">This enzyme scavenges exogenous and endogenous cytidine and 2'-deoxycytidine for UMP synthesis.</text>
</comment>
<dbReference type="PRINTS" id="PR00081">
    <property type="entry name" value="GDHRDH"/>
</dbReference>
<dbReference type="InterPro" id="IPR036291">
    <property type="entry name" value="NAD(P)-bd_dom_sf"/>
</dbReference>
<keyword evidence="5" id="KW-0444">Lipid biosynthesis</keyword>
<sequence>MDSTEDFSPYRADGKLYGFVCVVTGASQAVGQAVIHELAAHGAASIYACDKAASSDAYKDLVDSVASRHPNTKVIPYPFSVAKEDETLALIDELLNTFGRLDIWVCSSGFLGPPSISDTTPDVLQKCFESQSLAPFFALKYAPPAMAKLCAKQSYPNAAPKAQAYGSIVVIASVASTYGGCWGPCHTMMAHASLGVVRAGVSVLKGTGVRINCISAGQIETGVDLKGVDMRGMNVQFPPANLQSKEVQQATIGLERAGHPQEVARVAGFLASGFSSYITGANLVVDGGASLNLARVKVVLVFACILPGSFHVEELEVTCISQLNVAFAPVWPWLTPTPRAAPHDCNDTACISQEAVQPQSLPEIERLQAVLHRHDTLTPHHTALHCPCTMSLPPSIQKLSSSDDAAVDEVCKTYGISREQFQQLQRRSEAAKSTAYCPYSNFRVGATLLSIDDKNSYISGANVENASYPVGTCAERVALGKAVTEGHRRFRALAVSTDITPPASPCGMCRQFIREFSDLHMPIFMFDKDNDFVVMKLEALLPLSFGPEQLPRAGSAGAAK</sequence>
<comment type="catalytic activity">
    <reaction evidence="25">
        <text>(2E)-decenoyl-CoA + NADPH + H(+) = decanoyl-CoA + NADP(+)</text>
        <dbReference type="Rhea" id="RHEA:44960"/>
        <dbReference type="ChEBI" id="CHEBI:15378"/>
        <dbReference type="ChEBI" id="CHEBI:57783"/>
        <dbReference type="ChEBI" id="CHEBI:58349"/>
        <dbReference type="ChEBI" id="CHEBI:61406"/>
        <dbReference type="ChEBI" id="CHEBI:61430"/>
    </reaction>
    <physiologicalReaction direction="left-to-right" evidence="25">
        <dbReference type="Rhea" id="RHEA:44961"/>
    </physiologicalReaction>
</comment>
<evidence type="ECO:0000256" key="12">
    <source>
        <dbReference type="ARBA" id="ARBA00023002"/>
    </source>
</evidence>
<keyword evidence="6" id="KW-0597">Phosphoprotein</keyword>
<keyword evidence="12" id="KW-0560">Oxidoreductase</keyword>
<dbReference type="Gene3D" id="3.40.140.10">
    <property type="entry name" value="Cytidine Deaminase, domain 2"/>
    <property type="match status" value="1"/>
</dbReference>
<reference evidence="29" key="1">
    <citation type="submission" date="2021-01" db="EMBL/GenBank/DDBJ databases">
        <title>Deciphering the adaptive evolutionary patterns associated with biogeogrpahic diversity in the finger millet blast pathogen Magnaporthe oryzae in Eastern Africa.</title>
        <authorList>
            <person name="Onyema G."/>
            <person name="Shittu T.A."/>
            <person name="Dodsworth S."/>
            <person name="Devilliers S."/>
            <person name="Muthumeenakshi S."/>
            <person name="Sreenivasaprasad S."/>
        </authorList>
    </citation>
    <scope>NUCLEOTIDE SEQUENCE</scope>
    <source>
        <strain evidence="29">D15/s37</strain>
    </source>
</reference>
<comment type="catalytic activity">
    <reaction evidence="24">
        <text>a (2E)-enoyl-CoA + NADPH + H(+) = a 2,3-saturated acyl-CoA + NADP(+)</text>
        <dbReference type="Rhea" id="RHEA:33763"/>
        <dbReference type="ChEBI" id="CHEBI:15378"/>
        <dbReference type="ChEBI" id="CHEBI:57783"/>
        <dbReference type="ChEBI" id="CHEBI:58349"/>
        <dbReference type="ChEBI" id="CHEBI:58856"/>
        <dbReference type="ChEBI" id="CHEBI:65111"/>
        <dbReference type="EC" id="1.3.1.38"/>
    </reaction>
    <physiologicalReaction direction="left-to-right" evidence="24">
        <dbReference type="Rhea" id="RHEA:33764"/>
    </physiologicalReaction>
</comment>
<evidence type="ECO:0000256" key="13">
    <source>
        <dbReference type="ARBA" id="ARBA00023098"/>
    </source>
</evidence>
<evidence type="ECO:0000256" key="9">
    <source>
        <dbReference type="ARBA" id="ARBA00022832"/>
    </source>
</evidence>
<evidence type="ECO:0000256" key="22">
    <source>
        <dbReference type="ARBA" id="ARBA00048686"/>
    </source>
</evidence>
<evidence type="ECO:0000256" key="11">
    <source>
        <dbReference type="ARBA" id="ARBA00022857"/>
    </source>
</evidence>
<dbReference type="CDD" id="cd05233">
    <property type="entry name" value="SDR_c"/>
    <property type="match status" value="1"/>
</dbReference>
<keyword evidence="30" id="KW-1185">Reference proteome</keyword>
<dbReference type="Proteomes" id="UP001059893">
    <property type="component" value="Unassembled WGS sequence"/>
</dbReference>
<keyword evidence="14" id="KW-0576">Peroxisome</keyword>
<evidence type="ECO:0000256" key="4">
    <source>
        <dbReference type="ARBA" id="ARBA00012783"/>
    </source>
</evidence>
<keyword evidence="8" id="KW-0378">Hydrolase</keyword>
<evidence type="ECO:0000256" key="25">
    <source>
        <dbReference type="ARBA" id="ARBA00049386"/>
    </source>
</evidence>
<keyword evidence="13" id="KW-0443">Lipid metabolism</keyword>
<keyword evidence="7" id="KW-0479">Metal-binding</keyword>